<dbReference type="NCBIfam" id="TIGR00711">
    <property type="entry name" value="efflux_EmrB"/>
    <property type="match status" value="1"/>
</dbReference>
<evidence type="ECO:0000256" key="6">
    <source>
        <dbReference type="ARBA" id="ARBA00023136"/>
    </source>
</evidence>
<feature type="transmembrane region" description="Helical" evidence="9">
    <location>
        <begin position="328"/>
        <end position="349"/>
    </location>
</feature>
<evidence type="ECO:0000256" key="1">
    <source>
        <dbReference type="ARBA" id="ARBA00004651"/>
    </source>
</evidence>
<dbReference type="InterPro" id="IPR011701">
    <property type="entry name" value="MFS"/>
</dbReference>
<feature type="transmembrane region" description="Helical" evidence="9">
    <location>
        <begin position="48"/>
        <end position="68"/>
    </location>
</feature>
<evidence type="ECO:0000259" key="10">
    <source>
        <dbReference type="PROSITE" id="PS50850"/>
    </source>
</evidence>
<dbReference type="GO" id="GO:0005886">
    <property type="term" value="C:plasma membrane"/>
    <property type="evidence" value="ECO:0007669"/>
    <property type="project" value="UniProtKB-SubCell"/>
</dbReference>
<dbReference type="InterPro" id="IPR020846">
    <property type="entry name" value="MFS_dom"/>
</dbReference>
<gene>
    <name evidence="12" type="ORF">D1639_07450</name>
</gene>
<dbReference type="InterPro" id="IPR004638">
    <property type="entry name" value="EmrB-like"/>
</dbReference>
<feature type="domain" description="CBS" evidence="11">
    <location>
        <begin position="573"/>
        <end position="629"/>
    </location>
</feature>
<feature type="transmembrane region" description="Helical" evidence="9">
    <location>
        <begin position="221"/>
        <end position="242"/>
    </location>
</feature>
<evidence type="ECO:0000256" key="4">
    <source>
        <dbReference type="ARBA" id="ARBA00022692"/>
    </source>
</evidence>
<evidence type="ECO:0000256" key="5">
    <source>
        <dbReference type="ARBA" id="ARBA00022989"/>
    </source>
</evidence>
<dbReference type="PROSITE" id="PS50850">
    <property type="entry name" value="MFS"/>
    <property type="match status" value="1"/>
</dbReference>
<keyword evidence="3" id="KW-1003">Cell membrane</keyword>
<dbReference type="PANTHER" id="PTHR42718">
    <property type="entry name" value="MAJOR FACILITATOR SUPERFAMILY MULTIDRUG TRANSPORTER MFSC"/>
    <property type="match status" value="1"/>
</dbReference>
<name>A0A7C9NVJ1_9BACT</name>
<dbReference type="AlphaFoldDB" id="A0A7C9NVJ1"/>
<feature type="transmembrane region" description="Helical" evidence="9">
    <location>
        <begin position="137"/>
        <end position="157"/>
    </location>
</feature>
<dbReference type="InterPro" id="IPR036259">
    <property type="entry name" value="MFS_trans_sf"/>
</dbReference>
<dbReference type="Gene3D" id="1.20.1250.20">
    <property type="entry name" value="MFS general substrate transporter like domains"/>
    <property type="match status" value="1"/>
</dbReference>
<dbReference type="CDD" id="cd17503">
    <property type="entry name" value="MFS_LmrB_MDR_like"/>
    <property type="match status" value="1"/>
</dbReference>
<reference evidence="12" key="1">
    <citation type="submission" date="2018-08" db="EMBL/GenBank/DDBJ databases">
        <title>Murine metabolic-syndrome-specific gut microbial biobank.</title>
        <authorList>
            <person name="Liu C."/>
        </authorList>
    </citation>
    <scope>NUCLEOTIDE SEQUENCE [LARGE SCALE GENOMIC DNA]</scope>
    <source>
        <strain evidence="12">Z82</strain>
    </source>
</reference>
<feature type="transmembrane region" description="Helical" evidence="9">
    <location>
        <begin position="263"/>
        <end position="288"/>
    </location>
</feature>
<comment type="subcellular location">
    <subcellularLocation>
        <location evidence="1">Cell membrane</location>
        <topology evidence="1">Multi-pass membrane protein</topology>
    </subcellularLocation>
</comment>
<feature type="domain" description="CBS" evidence="11">
    <location>
        <begin position="480"/>
        <end position="536"/>
    </location>
</feature>
<dbReference type="GO" id="GO:0022857">
    <property type="term" value="F:transmembrane transporter activity"/>
    <property type="evidence" value="ECO:0007669"/>
    <property type="project" value="InterPro"/>
</dbReference>
<dbReference type="InterPro" id="IPR000644">
    <property type="entry name" value="CBS_dom"/>
</dbReference>
<evidence type="ECO:0000256" key="3">
    <source>
        <dbReference type="ARBA" id="ARBA00022475"/>
    </source>
</evidence>
<feature type="transmembrane region" description="Helical" evidence="9">
    <location>
        <begin position="431"/>
        <end position="456"/>
    </location>
</feature>
<evidence type="ECO:0000259" key="11">
    <source>
        <dbReference type="PROSITE" id="PS51371"/>
    </source>
</evidence>
<keyword evidence="2" id="KW-0813">Transport</keyword>
<feature type="transmembrane region" description="Helical" evidence="9">
    <location>
        <begin position="196"/>
        <end position="215"/>
    </location>
</feature>
<feature type="compositionally biased region" description="Acidic residues" evidence="8">
    <location>
        <begin position="668"/>
        <end position="681"/>
    </location>
</feature>
<dbReference type="PROSITE" id="PS51371">
    <property type="entry name" value="CBS"/>
    <property type="match status" value="2"/>
</dbReference>
<evidence type="ECO:0000313" key="12">
    <source>
        <dbReference type="EMBL" id="NBI34866.1"/>
    </source>
</evidence>
<feature type="region of interest" description="Disordered" evidence="8">
    <location>
        <begin position="632"/>
        <end position="681"/>
    </location>
</feature>
<dbReference type="SUPFAM" id="SSF54631">
    <property type="entry name" value="CBS-domain pair"/>
    <property type="match status" value="1"/>
</dbReference>
<dbReference type="Gene3D" id="3.10.580.10">
    <property type="entry name" value="CBS-domain"/>
    <property type="match status" value="1"/>
</dbReference>
<dbReference type="InterPro" id="IPR046342">
    <property type="entry name" value="CBS_dom_sf"/>
</dbReference>
<organism evidence="12">
    <name type="scientific">Muribaculaceae bacterium Z82</name>
    <dbReference type="NCBI Taxonomy" id="2304548"/>
    <lineage>
        <taxon>Bacteria</taxon>
        <taxon>Pseudomonadati</taxon>
        <taxon>Bacteroidota</taxon>
        <taxon>Bacteroidia</taxon>
        <taxon>Bacteroidales</taxon>
        <taxon>Muribaculaceae</taxon>
    </lineage>
</organism>
<evidence type="ECO:0000256" key="9">
    <source>
        <dbReference type="SAM" id="Phobius"/>
    </source>
</evidence>
<feature type="transmembrane region" description="Helical" evidence="9">
    <location>
        <begin position="75"/>
        <end position="93"/>
    </location>
</feature>
<accession>A0A7C9NVJ1</accession>
<keyword evidence="7" id="KW-0129">CBS domain</keyword>
<feature type="transmembrane region" description="Helical" evidence="9">
    <location>
        <begin position="355"/>
        <end position="379"/>
    </location>
</feature>
<feature type="transmembrane region" description="Helical" evidence="9">
    <location>
        <begin position="163"/>
        <end position="184"/>
    </location>
</feature>
<evidence type="ECO:0000256" key="8">
    <source>
        <dbReference type="SAM" id="MobiDB-lite"/>
    </source>
</evidence>
<dbReference type="Pfam" id="PF07690">
    <property type="entry name" value="MFS_1"/>
    <property type="match status" value="1"/>
</dbReference>
<dbReference type="SMART" id="SM00116">
    <property type="entry name" value="CBS"/>
    <property type="match status" value="2"/>
</dbReference>
<keyword evidence="5 9" id="KW-1133">Transmembrane helix</keyword>
<dbReference type="PRINTS" id="PR01036">
    <property type="entry name" value="TCRTETB"/>
</dbReference>
<dbReference type="Pfam" id="PF00571">
    <property type="entry name" value="CBS"/>
    <property type="match status" value="2"/>
</dbReference>
<sequence>MGLTRKQIMMLAVLVFGTFVTVLNQTVVAPVLPSVMEEMSVDAATAQWLTTGFTLVNAIMIPITAFLIDRFTTRNLFLVAMAIFTVGSGLASWGPNFAVLLVGRLVQAMGAGILMPLVMTVLMWTFPVDKRGTAMGLFGIVVAFGPAIGPTAAGIIIDRATWHDMFAIIAGLSVAVVVIGLFVLDHGGKTDKDAKLDVPSVILSTLGFGGLLYGLSLIGSYGVSIDAAVGSVAGVVALVLFFRRQLSMEHPMLQVRVLQNKKFLIATVLGMIVQAALLAAGIVVPIYLQTMMGYSATTSGLVLLPGAIVMGAMGPIAGRLFDRHGPRVLSLVGTGVLAATTLCFCFLGPDTGLVWLTILYTVRLFSLSLVNMPITTWGMNALPNDLVNHGTSVNNTLRQVAGSLGTAVIVSAMTVSTNLAEPAMGPVAAGFFGVDVSFAVSALLCIICFGMVIALVKDKPGDAKTRDVGNERRTVLESIMKRDVYTLPENATVAEAVEMLVDKGVSAIPLVNDAGEAVGFVSDGDIMRYLAKRSTVVMDPVVLIMRTVDADGSNSDFKRKLDELMGMPAKSIGAKGIIGVDAHADLPEVCRVLGENHLKKVPVLDDGHIVGVINRSDIARFSMERYLEEVGEAGIPRSTGSKGGHGHGKDRGPKDGGISPKLERAEEAADLPEDEAIADSI</sequence>
<comment type="caution">
    <text evidence="12">The sequence shown here is derived from an EMBL/GenBank/DDBJ whole genome shotgun (WGS) entry which is preliminary data.</text>
</comment>
<dbReference type="Gene3D" id="1.20.1720.10">
    <property type="entry name" value="Multidrug resistance protein D"/>
    <property type="match status" value="1"/>
</dbReference>
<feature type="transmembrane region" description="Helical" evidence="9">
    <location>
        <begin position="105"/>
        <end position="125"/>
    </location>
</feature>
<feature type="domain" description="Major facilitator superfamily (MFS) profile" evidence="10">
    <location>
        <begin position="10"/>
        <end position="460"/>
    </location>
</feature>
<dbReference type="EMBL" id="QWKH01000051">
    <property type="protein sequence ID" value="NBI34866.1"/>
    <property type="molecule type" value="Genomic_DNA"/>
</dbReference>
<dbReference type="PANTHER" id="PTHR42718:SF24">
    <property type="entry name" value="MAJOR FACILITATOR SUPERFAMILY (MFS) PROFILE DOMAIN-CONTAINING PROTEIN"/>
    <property type="match status" value="1"/>
</dbReference>
<keyword evidence="4 9" id="KW-0812">Transmembrane</keyword>
<feature type="transmembrane region" description="Helical" evidence="9">
    <location>
        <begin position="294"/>
        <end position="316"/>
    </location>
</feature>
<evidence type="ECO:0000256" key="7">
    <source>
        <dbReference type="PROSITE-ProRule" id="PRU00703"/>
    </source>
</evidence>
<proteinExistence type="predicted"/>
<dbReference type="SUPFAM" id="SSF103473">
    <property type="entry name" value="MFS general substrate transporter"/>
    <property type="match status" value="1"/>
</dbReference>
<protein>
    <submittedName>
        <fullName evidence="12">DHA2 family efflux MFS transporter permease subunit</fullName>
    </submittedName>
</protein>
<feature type="transmembrane region" description="Helical" evidence="9">
    <location>
        <begin position="400"/>
        <end position="419"/>
    </location>
</feature>
<evidence type="ECO:0000256" key="2">
    <source>
        <dbReference type="ARBA" id="ARBA00022448"/>
    </source>
</evidence>
<keyword evidence="6 9" id="KW-0472">Membrane</keyword>